<dbReference type="SUPFAM" id="SSF51905">
    <property type="entry name" value="FAD/NAD(P)-binding domain"/>
    <property type="match status" value="1"/>
</dbReference>
<dbReference type="PANTHER" id="PTHR42842">
    <property type="entry name" value="FAD/NAD(P)-BINDING OXIDOREDUCTASE"/>
    <property type="match status" value="1"/>
</dbReference>
<dbReference type="PANTHER" id="PTHR42842:SF3">
    <property type="entry name" value="FAD_NAD(P)-BINDING OXIDOREDUCTASE FAMILY PROTEIN"/>
    <property type="match status" value="1"/>
</dbReference>
<dbReference type="InterPro" id="IPR049516">
    <property type="entry name" value="FAD-depend_C"/>
</dbReference>
<evidence type="ECO:0000259" key="1">
    <source>
        <dbReference type="Pfam" id="PF21688"/>
    </source>
</evidence>
<organism evidence="2 3">
    <name type="scientific">Anaeroplasma bactoclasticum</name>
    <dbReference type="NCBI Taxonomy" id="2088"/>
    <lineage>
        <taxon>Bacteria</taxon>
        <taxon>Bacillati</taxon>
        <taxon>Mycoplasmatota</taxon>
        <taxon>Mollicutes</taxon>
        <taxon>Anaeroplasmatales</taxon>
        <taxon>Anaeroplasmataceae</taxon>
        <taxon>Anaeroplasma</taxon>
    </lineage>
</organism>
<proteinExistence type="predicted"/>
<dbReference type="AlphaFoldDB" id="A0A397QRW6"/>
<dbReference type="PIRSF" id="PIRSF038984">
    <property type="entry name" value="FAD_binding_protein"/>
    <property type="match status" value="1"/>
</dbReference>
<dbReference type="Pfam" id="PF21688">
    <property type="entry name" value="FAD-depend_C"/>
    <property type="match status" value="1"/>
</dbReference>
<keyword evidence="3" id="KW-1185">Reference proteome</keyword>
<dbReference type="InParanoid" id="A0A397QRW6"/>
<dbReference type="Gene3D" id="3.30.70.2700">
    <property type="match status" value="1"/>
</dbReference>
<dbReference type="InterPro" id="IPR028348">
    <property type="entry name" value="FAD-binding_protein"/>
</dbReference>
<feature type="domain" description="FAD-dependent protein C-terminal" evidence="1">
    <location>
        <begin position="273"/>
        <end position="466"/>
    </location>
</feature>
<dbReference type="InterPro" id="IPR036188">
    <property type="entry name" value="FAD/NAD-bd_sf"/>
</dbReference>
<dbReference type="Proteomes" id="UP000266506">
    <property type="component" value="Unassembled WGS sequence"/>
</dbReference>
<reference evidence="2 3" key="1">
    <citation type="submission" date="2018-08" db="EMBL/GenBank/DDBJ databases">
        <title>Genomic Encyclopedia of Archaeal and Bacterial Type Strains, Phase II (KMG-II): from individual species to whole genera.</title>
        <authorList>
            <person name="Goeker M."/>
        </authorList>
    </citation>
    <scope>NUCLEOTIDE SEQUENCE [LARGE SCALE GENOMIC DNA]</scope>
    <source>
        <strain evidence="2 3">ATCC 27112</strain>
    </source>
</reference>
<sequence length="524" mass="59700">MKYQVSNFKVSPKDYKNLKSLIQNKFHLHEFSYKILQKSIDARKKEKVVLLYKLLIETNEKITSPDVTIYKDNNIQMEYPIWKYKDRPVIIGFGPSGMFASLYLARCKANPIIIERGSKIEDRKKRVEDFLKNKVLSNNSNVQFGEGGAGTFSDGKLTTNLKDPYINFILNEFYIHGAKEDILYDAKPHIGTDYLEQIVKNIRLEIESLGGEFYFDTTFYKLEEENDSVIVYAKGEKEFQFKTSHVLLGIGHSAKDTIRYLYNEIGLNMEQKQFSMGVRIEHKREKIDYAQYGEFSKYLPSAYYKLAAHNSDGRGVYTFCMCPGGYVLASQSDNNTIVVNGMSNNDRLGENSNSAILVDVKPSDYDKGNVLDGIDYQEKYEKLAYEISKDYKAPANLVSEFLAGKVANSLRSINTTYPHGIIFTDFNKCLPDFVVSNIKFGIKEFDKKLHGFNDPDAILIGIESRSSSPVRIIRDLNRKSSNPYIYPMGEGAGYAGGITSAALDGLKTAMEILRENSHEWFRII</sequence>
<evidence type="ECO:0000313" key="2">
    <source>
        <dbReference type="EMBL" id="RIA64113.1"/>
    </source>
</evidence>
<name>A0A397QRW6_9MOLU</name>
<dbReference type="OrthoDB" id="9772594at2"/>
<accession>A0A397QRW6</accession>
<evidence type="ECO:0000313" key="3">
    <source>
        <dbReference type="Proteomes" id="UP000266506"/>
    </source>
</evidence>
<protein>
    <recommendedName>
        <fullName evidence="1">FAD-dependent protein C-terminal domain-containing protein</fullName>
    </recommendedName>
</protein>
<dbReference type="EMBL" id="QXEV01000051">
    <property type="protein sequence ID" value="RIA64113.1"/>
    <property type="molecule type" value="Genomic_DNA"/>
</dbReference>
<gene>
    <name evidence="2" type="ORF">EI71_02039</name>
</gene>
<comment type="caution">
    <text evidence="2">The sequence shown here is derived from an EMBL/GenBank/DDBJ whole genome shotgun (WGS) entry which is preliminary data.</text>
</comment>
<dbReference type="Gene3D" id="3.50.50.60">
    <property type="entry name" value="FAD/NAD(P)-binding domain"/>
    <property type="match status" value="2"/>
</dbReference>